<reference evidence="8 9" key="1">
    <citation type="submission" date="2011-10" db="EMBL/GenBank/DDBJ databases">
        <authorList>
            <person name="Genoscope - CEA"/>
        </authorList>
    </citation>
    <scope>NUCLEOTIDE SEQUENCE [LARGE SCALE GENOMIC DNA]</scope>
    <source>
        <strain evidence="8 9">RCC 1105</strain>
    </source>
</reference>
<dbReference type="GO" id="GO:0005524">
    <property type="term" value="F:ATP binding"/>
    <property type="evidence" value="ECO:0007669"/>
    <property type="project" value="UniProtKB-KW"/>
</dbReference>
<dbReference type="GO" id="GO:0005694">
    <property type="term" value="C:chromosome"/>
    <property type="evidence" value="ECO:0007669"/>
    <property type="project" value="UniProtKB-ARBA"/>
</dbReference>
<gene>
    <name evidence="8" type="ORF">Bathy01g05610</name>
</gene>
<dbReference type="InterPro" id="IPR041677">
    <property type="entry name" value="DNA2/NAM7_AAA_11"/>
</dbReference>
<dbReference type="eggNOG" id="KOG1801">
    <property type="taxonomic scope" value="Eukaryota"/>
</dbReference>
<evidence type="ECO:0000313" key="9">
    <source>
        <dbReference type="Proteomes" id="UP000198341"/>
    </source>
</evidence>
<dbReference type="FunFam" id="3.40.50.300:FF:000326">
    <property type="entry name" value="P-loop containing nucleoside triphosphate hydrolase"/>
    <property type="match status" value="1"/>
</dbReference>
<dbReference type="KEGG" id="bpg:Bathy01g05610"/>
<dbReference type="SUPFAM" id="SSF52540">
    <property type="entry name" value="P-loop containing nucleoside triphosphate hydrolases"/>
    <property type="match status" value="1"/>
</dbReference>
<dbReference type="EMBL" id="FO082278">
    <property type="protein sequence ID" value="CCO14077.1"/>
    <property type="molecule type" value="Genomic_DNA"/>
</dbReference>
<evidence type="ECO:0000256" key="5">
    <source>
        <dbReference type="SAM" id="MobiDB-lite"/>
    </source>
</evidence>
<dbReference type="InterPro" id="IPR027417">
    <property type="entry name" value="P-loop_NTPase"/>
</dbReference>
<dbReference type="InterPro" id="IPR045055">
    <property type="entry name" value="DNA2/NAM7-like"/>
</dbReference>
<feature type="compositionally biased region" description="Polar residues" evidence="5">
    <location>
        <begin position="295"/>
        <end position="308"/>
    </location>
</feature>
<dbReference type="RefSeq" id="XP_007515198.1">
    <property type="nucleotide sequence ID" value="XM_007515136.1"/>
</dbReference>
<dbReference type="AlphaFoldDB" id="K8E8V0"/>
<dbReference type="Gene3D" id="3.40.50.300">
    <property type="entry name" value="P-loop containing nucleotide triphosphate hydrolases"/>
    <property type="match status" value="2"/>
</dbReference>
<feature type="compositionally biased region" description="Low complexity" evidence="5">
    <location>
        <begin position="452"/>
        <end position="461"/>
    </location>
</feature>
<dbReference type="InterPro" id="IPR041679">
    <property type="entry name" value="DNA2/NAM7-like_C"/>
</dbReference>
<evidence type="ECO:0000313" key="8">
    <source>
        <dbReference type="EMBL" id="CCO14077.1"/>
    </source>
</evidence>
<organism evidence="8 9">
    <name type="scientific">Bathycoccus prasinos</name>
    <dbReference type="NCBI Taxonomy" id="41875"/>
    <lineage>
        <taxon>Eukaryota</taxon>
        <taxon>Viridiplantae</taxon>
        <taxon>Chlorophyta</taxon>
        <taxon>Mamiellophyceae</taxon>
        <taxon>Mamiellales</taxon>
        <taxon>Bathycoccaceae</taxon>
        <taxon>Bathycoccus</taxon>
    </lineage>
</organism>
<keyword evidence="4" id="KW-0067">ATP-binding</keyword>
<dbReference type="GO" id="GO:0004386">
    <property type="term" value="F:helicase activity"/>
    <property type="evidence" value="ECO:0007669"/>
    <property type="project" value="UniProtKB-KW"/>
</dbReference>
<feature type="region of interest" description="Disordered" evidence="5">
    <location>
        <begin position="217"/>
        <end position="241"/>
    </location>
</feature>
<feature type="region of interest" description="Disordered" evidence="5">
    <location>
        <begin position="438"/>
        <end position="480"/>
    </location>
</feature>
<accession>K8E8V0</accession>
<keyword evidence="2" id="KW-0378">Hydrolase</keyword>
<dbReference type="STRING" id="41875.K8E8V0"/>
<dbReference type="OrthoDB" id="6513042at2759"/>
<protein>
    <submittedName>
        <fullName evidence="8">Uncharacterized protein</fullName>
    </submittedName>
</protein>
<dbReference type="GeneID" id="19018296"/>
<dbReference type="Pfam" id="PF13086">
    <property type="entry name" value="AAA_11"/>
    <property type="match status" value="3"/>
</dbReference>
<dbReference type="GO" id="GO:0016787">
    <property type="term" value="F:hydrolase activity"/>
    <property type="evidence" value="ECO:0007669"/>
    <property type="project" value="UniProtKB-KW"/>
</dbReference>
<feature type="domain" description="DNA2/NAM7 helicase helicase" evidence="6">
    <location>
        <begin position="580"/>
        <end position="657"/>
    </location>
</feature>
<evidence type="ECO:0000256" key="1">
    <source>
        <dbReference type="ARBA" id="ARBA00022741"/>
    </source>
</evidence>
<dbReference type="CDD" id="cd18042">
    <property type="entry name" value="DEXXQc_SETX"/>
    <property type="match status" value="1"/>
</dbReference>
<proteinExistence type="predicted"/>
<dbReference type="PANTHER" id="PTHR10887:SF538">
    <property type="entry name" value="HELICASE MAGATAMA 3-RELATED"/>
    <property type="match status" value="1"/>
</dbReference>
<feature type="region of interest" description="Disordered" evidence="5">
    <location>
        <begin position="1017"/>
        <end position="1063"/>
    </location>
</feature>
<sequence length="1063" mass="118694">MSGGVGDDDDGDDTLGAFAPFLTQILAWDYYKIYAESMSAYQQSNTAKKTVTKTPSSSLKPIPLRFSNAKEYIQCFSSFLLEEAKAIVLKGDGNGSATVVCEKCAVRVNALSSKNAATTTTTAAAATTTKSSTTIEKNKKDEEQKEKTLKMCLYTAVASFETQQQCEQFNENDLLFLSKLNSVSEDEKIEKGVDYCFAFCQGRVSDTEVKVRLFSPPMIQKKKSGQQQQRQTNSTKDALDEDNERLANIRAKLLSNNHSWHLTRVCNMSTARREWLAVQEVSSIPFADLILDASNNSDNTTVSNANVTKKQKKEQQHKQQRQYQPSWEIPKDLSDAMKAKGRSDQSQLKIATTTALTKENPLVLIQGPPGTGKTTTIISLLSVILAAQPINRNHVANRGDDWNNKKKSTITEEEKLAMRMKAQPWLFGITNPRDCLPNIDLGDTSDDDEENNGTNDGNKNSANIENQRRGHTAPSSTIPIELMGPSISRRSKILVCAPSNSAVDEIVRRILRKELLDEHGKSYKPSIVRVGGNFRKDVANVSLERLIEERIKQDYGKEYFSGGGGKDEKGLKKFGSFQDNRRFRRIILDEAKIVCTTLSAAGSEIFRRMKTKFDVIIVDEAAQAVEPSILIPLTEIKAKQVYLVGDPAQLPATVLSRECAKNNYEQSLFKRLMDSAYPVHKLSTQYRMLPEIREFPSDQFYGGELRDGPGLLTQNYREWHECKLYKPFVFYDVQHGKEESSSSGFSWVNEEEATFAVELAHQLLKANPVLKREGPKIAIISPYRAQVSMIRRKLERKFGGMHNYGRIVEVLSIDNSQGSEKDVVIFSLVRAPLNDMFQISKKASNANTKSRRNVLGFVADERRINVGLTRAKCSMFVLGNAKAMMTDPNWGALVESARKRGCTIEAPTRANFRSFFSNYTQYHDGELSGSEDDTDDAASSLKSILYEDDYVFEDTDKDISPDKLTIDRAAETDGYARYGFKDDLVFERANKADVVGGEEDGAFADDDDANVDAFVEVNETAPVGKKPKKEKTKTEDKKKPATTKKRAVLSKAPTSAATKRARK</sequence>
<dbReference type="InterPro" id="IPR047187">
    <property type="entry name" value="SF1_C_Upf1"/>
</dbReference>
<evidence type="ECO:0000256" key="3">
    <source>
        <dbReference type="ARBA" id="ARBA00022806"/>
    </source>
</evidence>
<evidence type="ECO:0000256" key="2">
    <source>
        <dbReference type="ARBA" id="ARBA00022801"/>
    </source>
</evidence>
<evidence type="ECO:0000259" key="7">
    <source>
        <dbReference type="Pfam" id="PF13087"/>
    </source>
</evidence>
<name>K8E8V0_9CHLO</name>
<evidence type="ECO:0000259" key="6">
    <source>
        <dbReference type="Pfam" id="PF13086"/>
    </source>
</evidence>
<keyword evidence="9" id="KW-1185">Reference proteome</keyword>
<dbReference type="Proteomes" id="UP000198341">
    <property type="component" value="Chromosome 1"/>
</dbReference>
<dbReference type="CDD" id="cd18808">
    <property type="entry name" value="SF1_C_Upf1"/>
    <property type="match status" value="1"/>
</dbReference>
<keyword evidence="1" id="KW-0547">Nucleotide-binding</keyword>
<keyword evidence="3" id="KW-0347">Helicase</keyword>
<feature type="domain" description="DNA2/NAM7 helicase helicase" evidence="6">
    <location>
        <begin position="486"/>
        <end position="554"/>
    </location>
</feature>
<dbReference type="PANTHER" id="PTHR10887">
    <property type="entry name" value="DNA2/NAM7 HELICASE FAMILY"/>
    <property type="match status" value="1"/>
</dbReference>
<feature type="domain" description="DNA2/NAM7 helicase-like C-terminal" evidence="7">
    <location>
        <begin position="664"/>
        <end position="882"/>
    </location>
</feature>
<feature type="region of interest" description="Disordered" evidence="5">
    <location>
        <begin position="295"/>
        <end position="331"/>
    </location>
</feature>
<evidence type="ECO:0000256" key="4">
    <source>
        <dbReference type="ARBA" id="ARBA00022840"/>
    </source>
</evidence>
<dbReference type="Pfam" id="PF13087">
    <property type="entry name" value="AAA_12"/>
    <property type="match status" value="1"/>
</dbReference>
<feature type="domain" description="DNA2/NAM7 helicase helicase" evidence="6">
    <location>
        <begin position="344"/>
        <end position="391"/>
    </location>
</feature>